<evidence type="ECO:0000259" key="1">
    <source>
        <dbReference type="Pfam" id="PF01636"/>
    </source>
</evidence>
<evidence type="ECO:0000313" key="3">
    <source>
        <dbReference type="Proteomes" id="UP001296943"/>
    </source>
</evidence>
<organism evidence="2 3">
    <name type="scientific">Aquibacillus albus</name>
    <dbReference type="NCBI Taxonomy" id="1168171"/>
    <lineage>
        <taxon>Bacteria</taxon>
        <taxon>Bacillati</taxon>
        <taxon>Bacillota</taxon>
        <taxon>Bacilli</taxon>
        <taxon>Bacillales</taxon>
        <taxon>Bacillaceae</taxon>
        <taxon>Aquibacillus</taxon>
    </lineage>
</organism>
<dbReference type="Pfam" id="PF01636">
    <property type="entry name" value="APH"/>
    <property type="match status" value="1"/>
</dbReference>
<dbReference type="InterPro" id="IPR047175">
    <property type="entry name" value="CotS-like"/>
</dbReference>
<accession>A0ABS2MUL9</accession>
<dbReference type="Gene3D" id="3.90.1200.10">
    <property type="match status" value="1"/>
</dbReference>
<reference evidence="2 3" key="1">
    <citation type="submission" date="2021-01" db="EMBL/GenBank/DDBJ databases">
        <title>Genomic Encyclopedia of Type Strains, Phase IV (KMG-IV): sequencing the most valuable type-strain genomes for metagenomic binning, comparative biology and taxonomic classification.</title>
        <authorList>
            <person name="Goeker M."/>
        </authorList>
    </citation>
    <scope>NUCLEOTIDE SEQUENCE [LARGE SCALE GENOMIC DNA]</scope>
    <source>
        <strain evidence="2 3">DSM 23711</strain>
    </source>
</reference>
<dbReference type="InterPro" id="IPR002575">
    <property type="entry name" value="Aminoglycoside_PTrfase"/>
</dbReference>
<dbReference type="EMBL" id="JAFBDR010000001">
    <property type="protein sequence ID" value="MBM7569533.1"/>
    <property type="molecule type" value="Genomic_DNA"/>
</dbReference>
<dbReference type="PANTHER" id="PTHR39179">
    <property type="entry name" value="SPORE COAT PROTEIN I"/>
    <property type="match status" value="1"/>
</dbReference>
<gene>
    <name evidence="2" type="ORF">JOC48_000002</name>
</gene>
<protein>
    <recommendedName>
        <fullName evidence="1">Aminoglycoside phosphotransferase domain-containing protein</fullName>
    </recommendedName>
</protein>
<feature type="domain" description="Aminoglycoside phosphotransferase" evidence="1">
    <location>
        <begin position="171"/>
        <end position="242"/>
    </location>
</feature>
<dbReference type="Proteomes" id="UP001296943">
    <property type="component" value="Unassembled WGS sequence"/>
</dbReference>
<sequence>MKTVIMINHLSGGGSYLSRLSSFLYQEGGLNVIKVKRLKPFVFYIETDVRQFILKGKRSLHSILQQWDFFNAFNSKEIGSFVLFPNGKKVISGYGCSWVLIPYFNASPIQYSSEQDRQDALSTIISFHQLSKGVLVENPILIPPIYIKWYNRLDKFKYTRDLMEQYGYLTLYKDILQITKTRLEVFESLDWYSIEKDAVDQNTWVHGDVASHNFMRDEENHIYLIDFDLLALAPNLYDYIQLGQRFLPFIKWNTSKLMEYSVFEKDMDIMVWLSGICVPSDIIREWLHFIRRYKTDHQLKDYLSQLSKYWLQRKEFVENVDFMLR</sequence>
<dbReference type="SUPFAM" id="SSF56112">
    <property type="entry name" value="Protein kinase-like (PK-like)"/>
    <property type="match status" value="1"/>
</dbReference>
<comment type="caution">
    <text evidence="2">The sequence shown here is derived from an EMBL/GenBank/DDBJ whole genome shotgun (WGS) entry which is preliminary data.</text>
</comment>
<name>A0ABS2MUL9_9BACI</name>
<dbReference type="InterPro" id="IPR011009">
    <property type="entry name" value="Kinase-like_dom_sf"/>
</dbReference>
<dbReference type="PANTHER" id="PTHR39179:SF3">
    <property type="entry name" value="COTS-RELATED PROTEIN"/>
    <property type="match status" value="1"/>
</dbReference>
<dbReference type="RefSeq" id="WP_204496992.1">
    <property type="nucleotide sequence ID" value="NZ_JAFBDR010000001.1"/>
</dbReference>
<proteinExistence type="predicted"/>
<keyword evidence="3" id="KW-1185">Reference proteome</keyword>
<evidence type="ECO:0000313" key="2">
    <source>
        <dbReference type="EMBL" id="MBM7569533.1"/>
    </source>
</evidence>